<proteinExistence type="predicted"/>
<reference evidence="2" key="1">
    <citation type="submission" date="2020-05" db="EMBL/GenBank/DDBJ databases">
        <authorList>
            <person name="Chiriac C."/>
            <person name="Salcher M."/>
            <person name="Ghai R."/>
            <person name="Kavagutti S V."/>
        </authorList>
    </citation>
    <scope>NUCLEOTIDE SEQUENCE</scope>
</reference>
<dbReference type="EMBL" id="CAEZZU010000002">
    <property type="protein sequence ID" value="CAB4767139.1"/>
    <property type="molecule type" value="Genomic_DNA"/>
</dbReference>
<evidence type="ECO:0000313" key="5">
    <source>
        <dbReference type="EMBL" id="CAB4980482.1"/>
    </source>
</evidence>
<dbReference type="InterPro" id="IPR027417">
    <property type="entry name" value="P-loop_NTPase"/>
</dbReference>
<dbReference type="AlphaFoldDB" id="A0A6J6V7E6"/>
<protein>
    <submittedName>
        <fullName evidence="2">Unannotated protein</fullName>
    </submittedName>
</protein>
<accession>A0A6J6V7E6</accession>
<dbReference type="Gene3D" id="3.40.50.300">
    <property type="entry name" value="P-loop containing nucleotide triphosphate hydrolases"/>
    <property type="match status" value="1"/>
</dbReference>
<dbReference type="EMBL" id="CAFBPF010000038">
    <property type="protein sequence ID" value="CAB5005905.1"/>
    <property type="molecule type" value="Genomic_DNA"/>
</dbReference>
<dbReference type="EMBL" id="CAEZWM010000002">
    <property type="protein sequence ID" value="CAB4644858.1"/>
    <property type="molecule type" value="Genomic_DNA"/>
</dbReference>
<name>A0A6J6V7E6_9ZZZZ</name>
<sequence>MSPTTSVPEPKIVITGTGRSGTTLLVQILTDLGLDTGFTSETPIDETTHAGLETRLDSPTAPRIVKSPNLSRRLDAILANGDVTVEHVIIPMRDLAVASASRVRATKYGSNLHAMGGLFGTTNAVKQQESLALLNYQLMFTLAKYDIAHTLLLFPRFATDWEYLYSHLSFLAPEIPPEAWQAAVTARARPELIHEVPLTRAEQSATRLGSSYNKYLGRPIRGLRKVLTGKSRQSRNPSDPLYPKPE</sequence>
<evidence type="ECO:0000313" key="4">
    <source>
        <dbReference type="EMBL" id="CAB4856093.1"/>
    </source>
</evidence>
<gene>
    <name evidence="1" type="ORF">UFOPK2242_00061</name>
    <name evidence="2" type="ORF">UFOPK2925_00047</name>
    <name evidence="3" type="ORF">UFOPK2996_00061</name>
    <name evidence="4" type="ORF">UFOPK3317_00122</name>
    <name evidence="5" type="ORF">UFOPK3974_00330</name>
    <name evidence="6" type="ORF">UFOPK4071_00453</name>
</gene>
<evidence type="ECO:0000313" key="1">
    <source>
        <dbReference type="EMBL" id="CAB4644858.1"/>
    </source>
</evidence>
<dbReference type="EMBL" id="CAFAAH010000002">
    <property type="protein sequence ID" value="CAB4785472.1"/>
    <property type="molecule type" value="Genomic_DNA"/>
</dbReference>
<dbReference type="EMBL" id="CAFBLK010000011">
    <property type="protein sequence ID" value="CAB4856093.1"/>
    <property type="molecule type" value="Genomic_DNA"/>
</dbReference>
<organism evidence="2">
    <name type="scientific">freshwater metagenome</name>
    <dbReference type="NCBI Taxonomy" id="449393"/>
    <lineage>
        <taxon>unclassified sequences</taxon>
        <taxon>metagenomes</taxon>
        <taxon>ecological metagenomes</taxon>
    </lineage>
</organism>
<dbReference type="SUPFAM" id="SSF52540">
    <property type="entry name" value="P-loop containing nucleoside triphosphate hydrolases"/>
    <property type="match status" value="1"/>
</dbReference>
<dbReference type="EMBL" id="CAFBOR010000027">
    <property type="protein sequence ID" value="CAB4980482.1"/>
    <property type="molecule type" value="Genomic_DNA"/>
</dbReference>
<evidence type="ECO:0000313" key="6">
    <source>
        <dbReference type="EMBL" id="CAB5005905.1"/>
    </source>
</evidence>
<evidence type="ECO:0000313" key="3">
    <source>
        <dbReference type="EMBL" id="CAB4785472.1"/>
    </source>
</evidence>
<evidence type="ECO:0000313" key="2">
    <source>
        <dbReference type="EMBL" id="CAB4767139.1"/>
    </source>
</evidence>